<name>A0ABY0TQQ3_9PSED</name>
<keyword evidence="4" id="KW-1185">Reference proteome</keyword>
<dbReference type="InterPro" id="IPR046673">
    <property type="entry name" value="ToxA_N"/>
</dbReference>
<dbReference type="Pfam" id="PF20178">
    <property type="entry name" value="ToxA_N"/>
    <property type="match status" value="1"/>
</dbReference>
<proteinExistence type="predicted"/>
<dbReference type="EMBL" id="FNKM01000002">
    <property type="protein sequence ID" value="SDR25655.1"/>
    <property type="molecule type" value="Genomic_DNA"/>
</dbReference>
<protein>
    <recommendedName>
        <fullName evidence="2">Dermonecrotic toxin N-terminal domain-containing protein</fullName>
    </recommendedName>
</protein>
<sequence>MPLMGQSSCRTFCRARYSMMQSIRNIASEYSSGTYDGEAGRGQPSDRSTPLDHPAPGPGSLFNIPAHSTLGRWLKQLDNALRTPDFKQWMRANDISPSNVQFHPDTQALDVIINGQPQTFTLDDHSGFAAVAGPLIQAVQALGFWPPASGTLLNYPFKPYNVASVEEVSQFYGVSQSDAQAVSEMLRSQTFPTLPGTDPRRGDAALAAQQRIVGDMHDRHQLMEGLARVLIGLPPPPAAIQAMARDLSSNSINVSAGSSYSQAYHHGEPARATLAQLLQTSGKQLPKTTNELKRLLRELTALGPPNPNVVHDKARYEALILGTYAALPNVRDEAKKWAEAIILNLTGFTVDANTVFLNRFGNAQSTTSATGWEHRGEEPIRSQALPDALLSNFNEQDALPGVLDQDAGLYKVGAGYSQKGGYGAHNQFPLAPSALMHESWKTNFQLHITDKLERFWQDHGADYRTALKGEFVAQARAQLKHHELASADERQQLPAEQRFTADDYRLVMGAASNLPLDKHKPLTVKQLQATAPVKGAVITHVFDLNGFQSTDILRFSGNGGVQVLYIPGHQPAFLRFESLEKMDQWVADQGKDADKSQALASHFSLRDRQDNDSGFWTDVKMFFTADDTPNKGVDTALKYLGNGYWDNIEGTIIDSANVRILGDVFSAMRDATRQRMTSDADVMIKSDSEVTRDTWLNDLTAAAGLAAKFAVIAEPIVIGAALASAIAETVVGLEKTKSGDTQAERQQGASTLLDGMLNTLFSVLGGVGSTEHEALERPSTLSLRDELFADGQRAQVIDHPLSESAYTLPRAKGYDLVDGDGVYRYLNDKPGELSDLESLKGNEPLDTFEAVCSASSIGQRVRRAVSEDCFAKIIANLPKPEQQLQAMEHVRLFPSKAGVFSKSRQVIYEKRVYTMAETQAGSQLIPVANAKRIIYKNRVSGKIIADPGFGFYSGAASGKLAQQTRVVRLNKISNSVDDQRQLRAVVVNRGAEHYLVVEADTAEFYYAPMGKARTGDITFKKCSPFELDLVQDYRKFLSRNHSMQALDADLVALPKLKGAYELLRASGYTEADIDALKKLCKPLTDEQQREVVYQLQRARAITPPDVALRPQRVTALEKPSDFSSWPARQQNQFYAENAKHNVKLALKATGLGPGNMVRSAGDLARGDAASMTLGWLRRTADLRAPNAANLVMKSGAGNCGEMALLSRDIVRRSGGLAHEWGAGTQHSFTVIGGPSGLAETSIDFSGPAWADAWIVDPWADIACPASDYIRQLKATMSKWEAAGWKIREGNQADMSPLDPDWMDTLIKEPKRRYLSDTETTPAERVVPRLPRRPAEATVHVAMGESTTLAKSNEALSTRNLSDCSALAVLTDWNGSTYQTRTLMHLTGSNLELGLRGNTQELLETLRTSLEKGGRVIWVGGVNSQSIQGMATVIGQEFQGQQPLRNLLKERPGVTVTIAGSAGVTVKADGSFELIPETGKGVFSTETIRQIFDRID</sequence>
<evidence type="ECO:0000313" key="3">
    <source>
        <dbReference type="EMBL" id="SDR25655.1"/>
    </source>
</evidence>
<organism evidence="3 4">
    <name type="scientific">Pseudomonas grimontii</name>
    <dbReference type="NCBI Taxonomy" id="129847"/>
    <lineage>
        <taxon>Bacteria</taxon>
        <taxon>Pseudomonadati</taxon>
        <taxon>Pseudomonadota</taxon>
        <taxon>Gammaproteobacteria</taxon>
        <taxon>Pseudomonadales</taxon>
        <taxon>Pseudomonadaceae</taxon>
        <taxon>Pseudomonas</taxon>
    </lineage>
</organism>
<feature type="domain" description="Dermonecrotic toxin N-terminal" evidence="2">
    <location>
        <begin position="325"/>
        <end position="606"/>
    </location>
</feature>
<accession>A0ABY0TQQ3</accession>
<evidence type="ECO:0000313" key="4">
    <source>
        <dbReference type="Proteomes" id="UP000198740"/>
    </source>
</evidence>
<evidence type="ECO:0000256" key="1">
    <source>
        <dbReference type="SAM" id="MobiDB-lite"/>
    </source>
</evidence>
<evidence type="ECO:0000259" key="2">
    <source>
        <dbReference type="Pfam" id="PF20178"/>
    </source>
</evidence>
<reference evidence="3 4" key="1">
    <citation type="submission" date="2016-10" db="EMBL/GenBank/DDBJ databases">
        <authorList>
            <person name="Varghese N."/>
            <person name="Submissions S."/>
        </authorList>
    </citation>
    <scope>NUCLEOTIDE SEQUENCE [LARGE SCALE GENOMIC DNA]</scope>
    <source>
        <strain evidence="3 4">BS2976</strain>
    </source>
</reference>
<comment type="caution">
    <text evidence="3">The sequence shown here is derived from an EMBL/GenBank/DDBJ whole genome shotgun (WGS) entry which is preliminary data.</text>
</comment>
<feature type="region of interest" description="Disordered" evidence="1">
    <location>
        <begin position="31"/>
        <end position="59"/>
    </location>
</feature>
<dbReference type="Proteomes" id="UP000198740">
    <property type="component" value="Unassembled WGS sequence"/>
</dbReference>
<gene>
    <name evidence="3" type="ORF">SAMN04490186_4451</name>
</gene>